<sequence>MILFDIMTVQENCQPKLPSPATMVKKLHGLAEELCKTPKIGCTACTDIEVAGNEVDTPCSFGATILRSPDCAECSYFSSDPSAFLIRGENYLKDRHKVKANRTLMELVGADWLRSDKREDDLASRPGGIVQKYEAKGGSEFFFIVNMQIPGNTRHNLVMYYMTKTPLESTPLLEKFVNGDDAYRNSRFKLIPYISKGSWIVKQSVGKKACLVGQALEATYIRGRNYLELDIDVGSSSVARGVSGLVLGYLSSLVIEMAFLIQAETEDELPEVLLGTCRYNYLDASKAFLVEE</sequence>
<dbReference type="AlphaFoldDB" id="A0AAN8VPM6"/>
<proteinExistence type="predicted"/>
<dbReference type="Proteomes" id="UP001370490">
    <property type="component" value="Unassembled WGS sequence"/>
</dbReference>
<dbReference type="InterPro" id="IPR045096">
    <property type="entry name" value="EDR2-like"/>
</dbReference>
<gene>
    <name evidence="2" type="ORF">RJ641_036276</name>
</gene>
<feature type="domain" description="Protein ENHANCED DISEASE RESISTANCE 2 C-terminal" evidence="1">
    <location>
        <begin position="79"/>
        <end position="283"/>
    </location>
</feature>
<evidence type="ECO:0000259" key="1">
    <source>
        <dbReference type="Pfam" id="PF07059"/>
    </source>
</evidence>
<accession>A0AAN8VPM6</accession>
<name>A0AAN8VPM6_9MAGN</name>
<protein>
    <submittedName>
        <fullName evidence="2">Protein ENHANCED DISEASE RESISTANCE 2, C-terminal</fullName>
    </submittedName>
</protein>
<organism evidence="2 3">
    <name type="scientific">Dillenia turbinata</name>
    <dbReference type="NCBI Taxonomy" id="194707"/>
    <lineage>
        <taxon>Eukaryota</taxon>
        <taxon>Viridiplantae</taxon>
        <taxon>Streptophyta</taxon>
        <taxon>Embryophyta</taxon>
        <taxon>Tracheophyta</taxon>
        <taxon>Spermatophyta</taxon>
        <taxon>Magnoliopsida</taxon>
        <taxon>eudicotyledons</taxon>
        <taxon>Gunneridae</taxon>
        <taxon>Pentapetalae</taxon>
        <taxon>Dilleniales</taxon>
        <taxon>Dilleniaceae</taxon>
        <taxon>Dillenia</taxon>
    </lineage>
</organism>
<evidence type="ECO:0000313" key="3">
    <source>
        <dbReference type="Proteomes" id="UP001370490"/>
    </source>
</evidence>
<dbReference type="PANTHER" id="PTHR12136">
    <property type="entry name" value="ENHANCED DISEASE RESISTANCE-RELATED"/>
    <property type="match status" value="1"/>
</dbReference>
<dbReference type="Pfam" id="PF07059">
    <property type="entry name" value="EDR2_C"/>
    <property type="match status" value="1"/>
</dbReference>
<dbReference type="InterPro" id="IPR009769">
    <property type="entry name" value="EDR2_C"/>
</dbReference>
<dbReference type="PANTHER" id="PTHR12136:SF103">
    <property type="entry name" value="PROTEIN ENHANCED DISEASE RESISTANCE 2-LIKE"/>
    <property type="match status" value="1"/>
</dbReference>
<keyword evidence="3" id="KW-1185">Reference proteome</keyword>
<comment type="caution">
    <text evidence="2">The sequence shown here is derived from an EMBL/GenBank/DDBJ whole genome shotgun (WGS) entry which is preliminary data.</text>
</comment>
<reference evidence="2 3" key="1">
    <citation type="submission" date="2023-12" db="EMBL/GenBank/DDBJ databases">
        <title>A high-quality genome assembly for Dillenia turbinata (Dilleniales).</title>
        <authorList>
            <person name="Chanderbali A."/>
        </authorList>
    </citation>
    <scope>NUCLEOTIDE SEQUENCE [LARGE SCALE GENOMIC DNA]</scope>
    <source>
        <strain evidence="2">LSX21</strain>
        <tissue evidence="2">Leaf</tissue>
    </source>
</reference>
<dbReference type="EMBL" id="JBAMMX010000009">
    <property type="protein sequence ID" value="KAK6933382.1"/>
    <property type="molecule type" value="Genomic_DNA"/>
</dbReference>
<evidence type="ECO:0000313" key="2">
    <source>
        <dbReference type="EMBL" id="KAK6933382.1"/>
    </source>
</evidence>